<evidence type="ECO:0000256" key="1">
    <source>
        <dbReference type="SAM" id="MobiDB-lite"/>
    </source>
</evidence>
<dbReference type="Proteomes" id="UP000605970">
    <property type="component" value="Unassembled WGS sequence"/>
</dbReference>
<dbReference type="EMBL" id="JABEBT010000131">
    <property type="protein sequence ID" value="KAF7630768.1"/>
    <property type="molecule type" value="Genomic_DNA"/>
</dbReference>
<proteinExistence type="predicted"/>
<feature type="compositionally biased region" description="Polar residues" evidence="1">
    <location>
        <begin position="143"/>
        <end position="152"/>
    </location>
</feature>
<evidence type="ECO:0000313" key="3">
    <source>
        <dbReference type="Proteomes" id="UP000605970"/>
    </source>
</evidence>
<gene>
    <name evidence="2" type="ORF">Mgra_00008977</name>
</gene>
<accession>A0A8S9ZEF8</accession>
<feature type="region of interest" description="Disordered" evidence="1">
    <location>
        <begin position="177"/>
        <end position="216"/>
    </location>
</feature>
<feature type="compositionally biased region" description="Polar residues" evidence="1">
    <location>
        <begin position="113"/>
        <end position="129"/>
    </location>
</feature>
<dbReference type="AlphaFoldDB" id="A0A8S9ZEF8"/>
<keyword evidence="3" id="KW-1185">Reference proteome</keyword>
<sequence length="280" mass="32874">MYAHKYTSQTFLIIHFQSFAERLAETLANKQRLLQQELKLENQKILPFQQEKTKTVKQPIIDNEDFIHQDYNQPIKTIQTINSKYKKKSQHLISIDALSSFSQSLHKDKTSSKKVTTIEQSQMSKQLNDSIPHAKNMRKSKSPSKSSQNLGRSSDKLPNVKQELEWVVKRRPDGTHYISRRPVRSSHNSAIMKDRRKHSALRERHQSSALSTTTDDDVQNTMRKFVNEQRRKKKKNCEFKETEFLKHPPSQTQLQQKNYQLRSKAYNLLDQPNLFHSTTV</sequence>
<organism evidence="2 3">
    <name type="scientific">Meloidogyne graminicola</name>
    <dbReference type="NCBI Taxonomy" id="189291"/>
    <lineage>
        <taxon>Eukaryota</taxon>
        <taxon>Metazoa</taxon>
        <taxon>Ecdysozoa</taxon>
        <taxon>Nematoda</taxon>
        <taxon>Chromadorea</taxon>
        <taxon>Rhabditida</taxon>
        <taxon>Tylenchina</taxon>
        <taxon>Tylenchomorpha</taxon>
        <taxon>Tylenchoidea</taxon>
        <taxon>Meloidogynidae</taxon>
        <taxon>Meloidogyninae</taxon>
        <taxon>Meloidogyne</taxon>
    </lineage>
</organism>
<dbReference type="OrthoDB" id="6270329at2759"/>
<comment type="caution">
    <text evidence="2">The sequence shown here is derived from an EMBL/GenBank/DDBJ whole genome shotgun (WGS) entry which is preliminary data.</text>
</comment>
<feature type="region of interest" description="Disordered" evidence="1">
    <location>
        <begin position="106"/>
        <end position="158"/>
    </location>
</feature>
<protein>
    <submittedName>
        <fullName evidence="2">Uncharacterized protein</fullName>
    </submittedName>
</protein>
<name>A0A8S9ZEF8_9BILA</name>
<evidence type="ECO:0000313" key="2">
    <source>
        <dbReference type="EMBL" id="KAF7630768.1"/>
    </source>
</evidence>
<reference evidence="2" key="1">
    <citation type="journal article" date="2020" name="Ecol. Evol.">
        <title>Genome structure and content of the rice root-knot nematode (Meloidogyne graminicola).</title>
        <authorList>
            <person name="Phan N.T."/>
            <person name="Danchin E.G.J."/>
            <person name="Klopp C."/>
            <person name="Perfus-Barbeoch L."/>
            <person name="Kozlowski D.K."/>
            <person name="Koutsovoulos G.D."/>
            <person name="Lopez-Roques C."/>
            <person name="Bouchez O."/>
            <person name="Zahm M."/>
            <person name="Besnard G."/>
            <person name="Bellafiore S."/>
        </authorList>
    </citation>
    <scope>NUCLEOTIDE SEQUENCE</scope>
    <source>
        <strain evidence="2">VN-18</strain>
    </source>
</reference>